<gene>
    <name evidence="3" type="ORF">DERP_007708</name>
</gene>
<dbReference type="Proteomes" id="UP000887458">
    <property type="component" value="Unassembled WGS sequence"/>
</dbReference>
<feature type="chain" id="PRO_5047480928" evidence="2">
    <location>
        <begin position="28"/>
        <end position="330"/>
    </location>
</feature>
<keyword evidence="1" id="KW-1133">Transmembrane helix</keyword>
<evidence type="ECO:0000313" key="3">
    <source>
        <dbReference type="EMBL" id="KAH9423114.1"/>
    </source>
</evidence>
<reference evidence="3 4" key="1">
    <citation type="journal article" date="2018" name="J. Allergy Clin. Immunol.">
        <title>High-quality assembly of Dermatophagoides pteronyssinus genome and transcriptome reveals a wide range of novel allergens.</title>
        <authorList>
            <person name="Liu X.Y."/>
            <person name="Yang K.Y."/>
            <person name="Wang M.Q."/>
            <person name="Kwok J.S."/>
            <person name="Zeng X."/>
            <person name="Yang Z."/>
            <person name="Xiao X.J."/>
            <person name="Lau C.P."/>
            <person name="Li Y."/>
            <person name="Huang Z.M."/>
            <person name="Ba J.G."/>
            <person name="Yim A.K."/>
            <person name="Ouyang C.Y."/>
            <person name="Ngai S.M."/>
            <person name="Chan T.F."/>
            <person name="Leung E.L."/>
            <person name="Liu L."/>
            <person name="Liu Z.G."/>
            <person name="Tsui S.K."/>
        </authorList>
    </citation>
    <scope>NUCLEOTIDE SEQUENCE [LARGE SCALE GENOMIC DNA]</scope>
    <source>
        <strain evidence="3">Derp</strain>
    </source>
</reference>
<accession>A0ABQ8JKI2</accession>
<feature type="signal peptide" evidence="2">
    <location>
        <begin position="1"/>
        <end position="27"/>
    </location>
</feature>
<comment type="caution">
    <text evidence="3">The sequence shown here is derived from an EMBL/GenBank/DDBJ whole genome shotgun (WGS) entry which is preliminary data.</text>
</comment>
<evidence type="ECO:0000313" key="4">
    <source>
        <dbReference type="Proteomes" id="UP000887458"/>
    </source>
</evidence>
<keyword evidence="1" id="KW-0812">Transmembrane</keyword>
<keyword evidence="2" id="KW-0732">Signal</keyword>
<evidence type="ECO:0000256" key="2">
    <source>
        <dbReference type="SAM" id="SignalP"/>
    </source>
</evidence>
<keyword evidence="4" id="KW-1185">Reference proteome</keyword>
<protein>
    <submittedName>
        <fullName evidence="3">Uncharacterized protein</fullName>
    </submittedName>
</protein>
<proteinExistence type="predicted"/>
<feature type="transmembrane region" description="Helical" evidence="1">
    <location>
        <begin position="116"/>
        <end position="146"/>
    </location>
</feature>
<dbReference type="EMBL" id="NJHN03000034">
    <property type="protein sequence ID" value="KAH9423114.1"/>
    <property type="molecule type" value="Genomic_DNA"/>
</dbReference>
<name>A0ABQ8JKI2_DERPT</name>
<organism evidence="3 4">
    <name type="scientific">Dermatophagoides pteronyssinus</name>
    <name type="common">European house dust mite</name>
    <dbReference type="NCBI Taxonomy" id="6956"/>
    <lineage>
        <taxon>Eukaryota</taxon>
        <taxon>Metazoa</taxon>
        <taxon>Ecdysozoa</taxon>
        <taxon>Arthropoda</taxon>
        <taxon>Chelicerata</taxon>
        <taxon>Arachnida</taxon>
        <taxon>Acari</taxon>
        <taxon>Acariformes</taxon>
        <taxon>Sarcoptiformes</taxon>
        <taxon>Astigmata</taxon>
        <taxon>Psoroptidia</taxon>
        <taxon>Analgoidea</taxon>
        <taxon>Pyroglyphidae</taxon>
        <taxon>Dermatophagoidinae</taxon>
        <taxon>Dermatophagoides</taxon>
    </lineage>
</organism>
<evidence type="ECO:0000256" key="1">
    <source>
        <dbReference type="SAM" id="Phobius"/>
    </source>
</evidence>
<keyword evidence="1" id="KW-0472">Membrane</keyword>
<reference evidence="3 4" key="2">
    <citation type="journal article" date="2022" name="Mol. Biol. Evol.">
        <title>Comparative Genomics Reveals Insights into the Divergent Evolution of Astigmatic Mites and Household Pest Adaptations.</title>
        <authorList>
            <person name="Xiong Q."/>
            <person name="Wan A.T."/>
            <person name="Liu X."/>
            <person name="Fung C.S."/>
            <person name="Xiao X."/>
            <person name="Malainual N."/>
            <person name="Hou J."/>
            <person name="Wang L."/>
            <person name="Wang M."/>
            <person name="Yang K.Y."/>
            <person name="Cui Y."/>
            <person name="Leung E.L."/>
            <person name="Nong W."/>
            <person name="Shin S.K."/>
            <person name="Au S.W."/>
            <person name="Jeong K.Y."/>
            <person name="Chew F.T."/>
            <person name="Hui J.H."/>
            <person name="Leung T.F."/>
            <person name="Tungtrongchitr A."/>
            <person name="Zhong N."/>
            <person name="Liu Z."/>
            <person name="Tsui S.K."/>
        </authorList>
    </citation>
    <scope>NUCLEOTIDE SEQUENCE [LARGE SCALE GENOMIC DNA]</scope>
    <source>
        <strain evidence="3">Derp</strain>
    </source>
</reference>
<sequence>MNAQNFHQTIIFMMIILSSCFVRQSQQLGIFDMFELYDGIQCSIQIVQLLLIDYNQPICCIFWKMKNFFETQGDANCDTPDNIRKLFSGEAIVEYVDFSKMDCSRYPENSPDCDRLWAIIITVLVGQIILFFVFFLTTILLTCWLCRLRRYRQTEKLMKAKLMMNDMETSSLSISDQFEDSDTETMANHSSMKCLIESINRNIVTINDYNPIKQQYDSDSDDQSKIANKEKMAMNVPYNLLINKNKDNKKNTVEKNIEIPRFVYRTNAVAIQGNTFSPSVSYTSAVVNHSKSDDNGIYNKVNDQNGNDICDEDNPEAKTNKQFDSMEDFV</sequence>